<gene>
    <name evidence="1" type="ORF">HMA55_10670</name>
</gene>
<proteinExistence type="predicted"/>
<dbReference type="Proteomes" id="UP000577408">
    <property type="component" value="Unassembled WGS sequence"/>
</dbReference>
<evidence type="ECO:0000313" key="2">
    <source>
        <dbReference type="Proteomes" id="UP000577408"/>
    </source>
</evidence>
<organism evidence="1 2">
    <name type="scientific">Corynebacterium wankanglinii</name>
    <dbReference type="NCBI Taxonomy" id="2735136"/>
    <lineage>
        <taxon>Bacteria</taxon>
        <taxon>Bacillati</taxon>
        <taxon>Actinomycetota</taxon>
        <taxon>Actinomycetes</taxon>
        <taxon>Mycobacteriales</taxon>
        <taxon>Corynebacteriaceae</taxon>
        <taxon>Corynebacterium</taxon>
    </lineage>
</organism>
<dbReference type="AlphaFoldDB" id="A0A7H0KBB8"/>
<evidence type="ECO:0000313" key="1">
    <source>
        <dbReference type="EMBL" id="MBA1838339.1"/>
    </source>
</evidence>
<name>A0A7H0KBB8_9CORY</name>
<protein>
    <submittedName>
        <fullName evidence="1">Uncharacterized protein</fullName>
    </submittedName>
</protein>
<reference evidence="1 2" key="1">
    <citation type="submission" date="2020-05" db="EMBL/GenBank/DDBJ databases">
        <title>Descriptions of Corynebacterium xxxx sp. nov., Corynebacterium yyyy sp. nov. and Corynebacterium zzzz sp. nov.</title>
        <authorList>
            <person name="Zhang G."/>
        </authorList>
    </citation>
    <scope>NUCLEOTIDE SEQUENCE [LARGE SCALE GENOMIC DNA]</scope>
    <source>
        <strain evidence="2">zg-913</strain>
    </source>
</reference>
<dbReference type="EMBL" id="JABFED010000009">
    <property type="protein sequence ID" value="MBA1838339.1"/>
    <property type="molecule type" value="Genomic_DNA"/>
</dbReference>
<sequence length="317" mass="34901">MQKPTTNDLPVISHDEVAPEVADVSQVVEPVPVVVQDEGLELSDWLNIAMLFATIVSLGIAAYATWQNAKTAREASENAQDAADQMEEIAHASQSTMWTARDQLDRLEIMTATETQILGGLDDVMLALFRPRMNAYLGSPIHEKGYLPLVVENVGKSPARNVTVRFNPPLPEPDVDRLNANTSELVDYRKSPVELTLAKYEGKTFKTWAPNQSTSVPFWATKVERFPLREVGESKRFVNADGTPADAVLVRKQSDGAMLLDESGDGIPADVEVIINYSDDNGEQYEDSVSLNPDLWVSTTFSSKERHSSSVTYGADD</sequence>
<dbReference type="RefSeq" id="WP_181193025.1">
    <property type="nucleotide sequence ID" value="NZ_JABFED010000009.1"/>
</dbReference>
<accession>A0A7H0KBB8</accession>
<comment type="caution">
    <text evidence="1">The sequence shown here is derived from an EMBL/GenBank/DDBJ whole genome shotgun (WGS) entry which is preliminary data.</text>
</comment>
<keyword evidence="2" id="KW-1185">Reference proteome</keyword>